<dbReference type="AlphaFoldDB" id="A0A1F6A7L1"/>
<accession>A0A1F6A7L1</accession>
<reference evidence="2 3" key="1">
    <citation type="journal article" date="2016" name="Nat. Commun.">
        <title>Thousands of microbial genomes shed light on interconnected biogeochemical processes in an aquifer system.</title>
        <authorList>
            <person name="Anantharaman K."/>
            <person name="Brown C.T."/>
            <person name="Hug L.A."/>
            <person name="Sharon I."/>
            <person name="Castelle C.J."/>
            <person name="Probst A.J."/>
            <person name="Thomas B.C."/>
            <person name="Singh A."/>
            <person name="Wilkins M.J."/>
            <person name="Karaoz U."/>
            <person name="Brodie E.L."/>
            <person name="Williams K.H."/>
            <person name="Hubbard S.S."/>
            <person name="Banfield J.F."/>
        </authorList>
    </citation>
    <scope>NUCLEOTIDE SEQUENCE [LARGE SCALE GENOMIC DNA]</scope>
</reference>
<dbReference type="SUPFAM" id="SSF140931">
    <property type="entry name" value="Fic-like"/>
    <property type="match status" value="1"/>
</dbReference>
<dbReference type="InterPro" id="IPR006440">
    <property type="entry name" value="Doc"/>
</dbReference>
<gene>
    <name evidence="2" type="ORF">A3D03_06500</name>
</gene>
<dbReference type="InterPro" id="IPR036597">
    <property type="entry name" value="Fido-like_dom_sf"/>
</dbReference>
<dbReference type="Pfam" id="PF02661">
    <property type="entry name" value="Fic"/>
    <property type="match status" value="1"/>
</dbReference>
<dbReference type="Gene3D" id="1.20.120.1870">
    <property type="entry name" value="Fic/DOC protein, Fido domain"/>
    <property type="match status" value="1"/>
</dbReference>
<dbReference type="EMBL" id="MFJN01000046">
    <property type="protein sequence ID" value="OGG20472.1"/>
    <property type="molecule type" value="Genomic_DNA"/>
</dbReference>
<dbReference type="STRING" id="1798384.A3D03_06500"/>
<dbReference type="PIRSF" id="PIRSF018297">
    <property type="entry name" value="Doc"/>
    <property type="match status" value="1"/>
</dbReference>
<dbReference type="InterPro" id="IPR003812">
    <property type="entry name" value="Fido"/>
</dbReference>
<evidence type="ECO:0000259" key="1">
    <source>
        <dbReference type="PROSITE" id="PS51459"/>
    </source>
</evidence>
<sequence length="137" mass="15643">MNWRSVDIELAITIHRVIIKRAGTKAGIRDFALLHSALERPKATYSGRDLYPTIFTKAAGLMQSLCLNHPFTDGNKRTAWAVTHKFLWDNGYHLKSSRMEAADFMVFVDNQKPDIKEISSWLKSHSTNFLKRGATSY</sequence>
<name>A0A1F6A7L1_9BACT</name>
<dbReference type="NCBIfam" id="TIGR01550">
    <property type="entry name" value="DOC_P1"/>
    <property type="match status" value="1"/>
</dbReference>
<evidence type="ECO:0000313" key="2">
    <source>
        <dbReference type="EMBL" id="OGG20472.1"/>
    </source>
</evidence>
<dbReference type="Proteomes" id="UP000177092">
    <property type="component" value="Unassembled WGS sequence"/>
</dbReference>
<organism evidence="2 3">
    <name type="scientific">Candidatus Gottesmanbacteria bacterium RIFCSPHIGHO2_02_FULL_40_13</name>
    <dbReference type="NCBI Taxonomy" id="1798384"/>
    <lineage>
        <taxon>Bacteria</taxon>
        <taxon>Candidatus Gottesmaniibacteriota</taxon>
    </lineage>
</organism>
<proteinExistence type="predicted"/>
<dbReference type="GO" id="GO:0016301">
    <property type="term" value="F:kinase activity"/>
    <property type="evidence" value="ECO:0007669"/>
    <property type="project" value="InterPro"/>
</dbReference>
<protein>
    <recommendedName>
        <fullName evidence="1">Fido domain-containing protein</fullName>
    </recommendedName>
</protein>
<feature type="domain" description="Fido" evidence="1">
    <location>
        <begin position="6"/>
        <end position="124"/>
    </location>
</feature>
<dbReference type="PROSITE" id="PS51459">
    <property type="entry name" value="FIDO"/>
    <property type="match status" value="1"/>
</dbReference>
<dbReference type="PANTHER" id="PTHR39426">
    <property type="entry name" value="HOMOLOGY TO DEATH-ON-CURING PROTEIN OF PHAGE P1"/>
    <property type="match status" value="1"/>
</dbReference>
<comment type="caution">
    <text evidence="2">The sequence shown here is derived from an EMBL/GenBank/DDBJ whole genome shotgun (WGS) entry which is preliminary data.</text>
</comment>
<dbReference type="InterPro" id="IPR053737">
    <property type="entry name" value="Type_II_TA_Toxin"/>
</dbReference>
<evidence type="ECO:0000313" key="3">
    <source>
        <dbReference type="Proteomes" id="UP000177092"/>
    </source>
</evidence>
<dbReference type="PANTHER" id="PTHR39426:SF1">
    <property type="entry name" value="HOMOLOGY TO DEATH-ON-CURING PROTEIN OF PHAGE P1"/>
    <property type="match status" value="1"/>
</dbReference>